<comment type="subcellular location">
    <subcellularLocation>
        <location evidence="1">Cytoplasm</location>
    </subcellularLocation>
</comment>
<keyword evidence="2" id="KW-0963">Cytoplasm</keyword>
<reference evidence="4" key="2">
    <citation type="submission" date="2025-09" db="UniProtKB">
        <authorList>
            <consortium name="Ensembl"/>
        </authorList>
    </citation>
    <scope>IDENTIFICATION</scope>
</reference>
<evidence type="ECO:0000313" key="5">
    <source>
        <dbReference type="Proteomes" id="UP000694551"/>
    </source>
</evidence>
<dbReference type="PANTHER" id="PTHR21637">
    <property type="entry name" value="BTB/POZ DOMAIN-CONTAINING PROTEIN 10-RELATED"/>
    <property type="match status" value="1"/>
</dbReference>
<keyword evidence="5" id="KW-1185">Reference proteome</keyword>
<dbReference type="AlphaFoldDB" id="A0A8D0FA46"/>
<dbReference type="Pfam" id="PF16017">
    <property type="entry name" value="BTB_3"/>
    <property type="match status" value="1"/>
</dbReference>
<name>A0A8D0FA46_STROC</name>
<sequence length="155" mass="16727">MNVNCAGGTDWSRSLESSCSVENITVAVHESEESNVVLGGHSPAAISSMLSAPEDTHSCHFQDGNKRQSEYFNTQERHGCCALSSSNNSQTVAPEKVTLVVDGTRFAVNPQIFTAHPDTMLGRWVISTIFKISQGGVRRLSCIASAKGLYCQSIF</sequence>
<dbReference type="Ensembl" id="ENSSOCT00000012743.1">
    <property type="protein sequence ID" value="ENSSOCP00000012403.1"/>
    <property type="gene ID" value="ENSSOCG00000009443.1"/>
</dbReference>
<evidence type="ECO:0000313" key="4">
    <source>
        <dbReference type="Ensembl" id="ENSSOCP00000012403.1"/>
    </source>
</evidence>
<proteinExistence type="predicted"/>
<dbReference type="GO" id="GO:0005737">
    <property type="term" value="C:cytoplasm"/>
    <property type="evidence" value="ECO:0007669"/>
    <property type="project" value="UniProtKB-SubCell"/>
</dbReference>
<feature type="domain" description="BTBD10/KCTD20 BTB/POZ" evidence="3">
    <location>
        <begin position="96"/>
        <end position="127"/>
    </location>
</feature>
<evidence type="ECO:0000259" key="3">
    <source>
        <dbReference type="Pfam" id="PF16017"/>
    </source>
</evidence>
<dbReference type="InterPro" id="IPR039885">
    <property type="entry name" value="BTBD10/KCTD20_BTB/POZ"/>
</dbReference>
<evidence type="ECO:0000256" key="2">
    <source>
        <dbReference type="ARBA" id="ARBA00022490"/>
    </source>
</evidence>
<dbReference type="InterPro" id="IPR039886">
    <property type="entry name" value="BTBD10/KCTD20"/>
</dbReference>
<organism evidence="4 5">
    <name type="scientific">Strix occidentalis caurina</name>
    <name type="common">northern spotted owl</name>
    <dbReference type="NCBI Taxonomy" id="311401"/>
    <lineage>
        <taxon>Eukaryota</taxon>
        <taxon>Metazoa</taxon>
        <taxon>Chordata</taxon>
        <taxon>Craniata</taxon>
        <taxon>Vertebrata</taxon>
        <taxon>Euteleostomi</taxon>
        <taxon>Archelosauria</taxon>
        <taxon>Archosauria</taxon>
        <taxon>Dinosauria</taxon>
        <taxon>Saurischia</taxon>
        <taxon>Theropoda</taxon>
        <taxon>Coelurosauria</taxon>
        <taxon>Aves</taxon>
        <taxon>Neognathae</taxon>
        <taxon>Neoaves</taxon>
        <taxon>Telluraves</taxon>
        <taxon>Strigiformes</taxon>
        <taxon>Strigidae</taxon>
        <taxon>Strix</taxon>
    </lineage>
</organism>
<dbReference type="Proteomes" id="UP000694551">
    <property type="component" value="Unplaced"/>
</dbReference>
<evidence type="ECO:0000256" key="1">
    <source>
        <dbReference type="ARBA" id="ARBA00004496"/>
    </source>
</evidence>
<dbReference type="PANTHER" id="PTHR21637:SF1">
    <property type="entry name" value="BTB_POZ DOMAIN-CONTAINING PROTEIN KCTD20"/>
    <property type="match status" value="1"/>
</dbReference>
<dbReference type="GO" id="GO:0042327">
    <property type="term" value="P:positive regulation of phosphorylation"/>
    <property type="evidence" value="ECO:0007669"/>
    <property type="project" value="TreeGrafter"/>
</dbReference>
<reference evidence="4" key="1">
    <citation type="submission" date="2025-08" db="UniProtKB">
        <authorList>
            <consortium name="Ensembl"/>
        </authorList>
    </citation>
    <scope>IDENTIFICATION</scope>
</reference>
<accession>A0A8D0FA46</accession>
<protein>
    <recommendedName>
        <fullName evidence="3">BTBD10/KCTD20 BTB/POZ domain-containing protein</fullName>
    </recommendedName>
</protein>